<keyword evidence="1" id="KW-0472">Membrane</keyword>
<evidence type="ECO:0000313" key="3">
    <source>
        <dbReference type="Proteomes" id="UP001371456"/>
    </source>
</evidence>
<feature type="transmembrane region" description="Helical" evidence="1">
    <location>
        <begin position="33"/>
        <end position="55"/>
    </location>
</feature>
<dbReference type="EMBL" id="JBANQN010000009">
    <property type="protein sequence ID" value="KAK6779984.1"/>
    <property type="molecule type" value="Genomic_DNA"/>
</dbReference>
<evidence type="ECO:0000313" key="2">
    <source>
        <dbReference type="EMBL" id="KAK6779984.1"/>
    </source>
</evidence>
<keyword evidence="3" id="KW-1185">Reference proteome</keyword>
<protein>
    <recommendedName>
        <fullName evidence="4">DUF4283 domain-containing protein</fullName>
    </recommendedName>
</protein>
<keyword evidence="1" id="KW-0812">Transmembrane</keyword>
<sequence>MILRNWYKDFELDADMVIEIPIWVKFPRLLLGYSYVTSLSMVASAIRIPLVMDWFTAKA</sequence>
<accession>A0AAN8T264</accession>
<evidence type="ECO:0008006" key="4">
    <source>
        <dbReference type="Google" id="ProtNLM"/>
    </source>
</evidence>
<dbReference type="Proteomes" id="UP001371456">
    <property type="component" value="Unassembled WGS sequence"/>
</dbReference>
<evidence type="ECO:0000256" key="1">
    <source>
        <dbReference type="SAM" id="Phobius"/>
    </source>
</evidence>
<comment type="caution">
    <text evidence="2">The sequence shown here is derived from an EMBL/GenBank/DDBJ whole genome shotgun (WGS) entry which is preliminary data.</text>
</comment>
<dbReference type="AlphaFoldDB" id="A0AAN8T264"/>
<organism evidence="2 3">
    <name type="scientific">Solanum bulbocastanum</name>
    <name type="common">Wild potato</name>
    <dbReference type="NCBI Taxonomy" id="147425"/>
    <lineage>
        <taxon>Eukaryota</taxon>
        <taxon>Viridiplantae</taxon>
        <taxon>Streptophyta</taxon>
        <taxon>Embryophyta</taxon>
        <taxon>Tracheophyta</taxon>
        <taxon>Spermatophyta</taxon>
        <taxon>Magnoliopsida</taxon>
        <taxon>eudicotyledons</taxon>
        <taxon>Gunneridae</taxon>
        <taxon>Pentapetalae</taxon>
        <taxon>asterids</taxon>
        <taxon>lamiids</taxon>
        <taxon>Solanales</taxon>
        <taxon>Solanaceae</taxon>
        <taxon>Solanoideae</taxon>
        <taxon>Solaneae</taxon>
        <taxon>Solanum</taxon>
    </lineage>
</organism>
<reference evidence="2 3" key="1">
    <citation type="submission" date="2024-02" db="EMBL/GenBank/DDBJ databases">
        <title>de novo genome assembly of Solanum bulbocastanum strain 11H21.</title>
        <authorList>
            <person name="Hosaka A.J."/>
        </authorList>
    </citation>
    <scope>NUCLEOTIDE SEQUENCE [LARGE SCALE GENOMIC DNA]</scope>
    <source>
        <tissue evidence="2">Young leaves</tissue>
    </source>
</reference>
<proteinExistence type="predicted"/>
<gene>
    <name evidence="2" type="ORF">RDI58_022168</name>
</gene>
<name>A0AAN8T264_SOLBU</name>
<keyword evidence="1" id="KW-1133">Transmembrane helix</keyword>